<protein>
    <submittedName>
        <fullName evidence="1">Uncharacterized protein</fullName>
    </submittedName>
</protein>
<sequence length="133" mass="14137">MSFLCRASKIEAGLKTGICHRSALINTLMTRNVSEKGVASSPKYAPSLGVDNSDGNRWTEQELFLAGNQDKAMIVRISMPDLFGVGGQYNGKASTGYWSTPIKGLMAPGVSLIALCFGLDSDTARSGFVDDIA</sequence>
<reference evidence="1" key="1">
    <citation type="journal article" date="2023" name="G3 (Bethesda)">
        <title>A reference genome for the long-term kleptoplast-retaining sea slug Elysia crispata morphotype clarki.</title>
        <authorList>
            <person name="Eastman K.E."/>
            <person name="Pendleton A.L."/>
            <person name="Shaikh M.A."/>
            <person name="Suttiyut T."/>
            <person name="Ogas R."/>
            <person name="Tomko P."/>
            <person name="Gavelis G."/>
            <person name="Widhalm J.R."/>
            <person name="Wisecaver J.H."/>
        </authorList>
    </citation>
    <scope>NUCLEOTIDE SEQUENCE</scope>
    <source>
        <strain evidence="1">ECLA1</strain>
    </source>
</reference>
<proteinExistence type="predicted"/>
<accession>A0AAE0ZSJ0</accession>
<evidence type="ECO:0000313" key="2">
    <source>
        <dbReference type="Proteomes" id="UP001283361"/>
    </source>
</evidence>
<dbReference type="Proteomes" id="UP001283361">
    <property type="component" value="Unassembled WGS sequence"/>
</dbReference>
<name>A0AAE0ZSJ0_9GAST</name>
<comment type="caution">
    <text evidence="1">The sequence shown here is derived from an EMBL/GenBank/DDBJ whole genome shotgun (WGS) entry which is preliminary data.</text>
</comment>
<evidence type="ECO:0000313" key="1">
    <source>
        <dbReference type="EMBL" id="KAK3774513.1"/>
    </source>
</evidence>
<organism evidence="1 2">
    <name type="scientific">Elysia crispata</name>
    <name type="common">lettuce slug</name>
    <dbReference type="NCBI Taxonomy" id="231223"/>
    <lineage>
        <taxon>Eukaryota</taxon>
        <taxon>Metazoa</taxon>
        <taxon>Spiralia</taxon>
        <taxon>Lophotrochozoa</taxon>
        <taxon>Mollusca</taxon>
        <taxon>Gastropoda</taxon>
        <taxon>Heterobranchia</taxon>
        <taxon>Euthyneura</taxon>
        <taxon>Panpulmonata</taxon>
        <taxon>Sacoglossa</taxon>
        <taxon>Placobranchoidea</taxon>
        <taxon>Plakobranchidae</taxon>
        <taxon>Elysia</taxon>
    </lineage>
</organism>
<keyword evidence="2" id="KW-1185">Reference proteome</keyword>
<gene>
    <name evidence="1" type="ORF">RRG08_049449</name>
</gene>
<dbReference type="EMBL" id="JAWDGP010003406">
    <property type="protein sequence ID" value="KAK3774513.1"/>
    <property type="molecule type" value="Genomic_DNA"/>
</dbReference>
<dbReference type="AlphaFoldDB" id="A0AAE0ZSJ0"/>